<protein>
    <submittedName>
        <fullName evidence="2">Uncharacterized protein</fullName>
    </submittedName>
</protein>
<dbReference type="Proteomes" id="UP000006461">
    <property type="component" value="Chromosome"/>
</dbReference>
<evidence type="ECO:0000313" key="2">
    <source>
        <dbReference type="EMBL" id="CCH87267.1"/>
    </source>
</evidence>
<sequence length="78" mass="7931">MSTPGSPVTVHVVRGRTRALCQVVGGLVLGLGLAAAVGLDPGLLFAGYTACLGTLLLCLGLLLPEEPQDPALRPSRNP</sequence>
<accession>I4EV54</accession>
<feature type="transmembrane region" description="Helical" evidence="1">
    <location>
        <begin position="20"/>
        <end position="39"/>
    </location>
</feature>
<dbReference type="STRING" id="477641.MODMU_1830"/>
<dbReference type="AlphaFoldDB" id="I4EV54"/>
<keyword evidence="1" id="KW-0812">Transmembrane</keyword>
<gene>
    <name evidence="2" type="ordered locus">MODMU_1830</name>
</gene>
<keyword evidence="1" id="KW-1133">Transmembrane helix</keyword>
<organism evidence="2 3">
    <name type="scientific">Modestobacter italicus (strain DSM 44449 / CECT 9708 / BC 501)</name>
    <dbReference type="NCBI Taxonomy" id="2732864"/>
    <lineage>
        <taxon>Bacteria</taxon>
        <taxon>Bacillati</taxon>
        <taxon>Actinomycetota</taxon>
        <taxon>Actinomycetes</taxon>
        <taxon>Geodermatophilales</taxon>
        <taxon>Geodermatophilaceae</taxon>
        <taxon>Modestobacter</taxon>
    </lineage>
</organism>
<dbReference type="HOGENOM" id="CLU_2618122_0_0_11"/>
<feature type="transmembrane region" description="Helical" evidence="1">
    <location>
        <begin position="45"/>
        <end position="63"/>
    </location>
</feature>
<keyword evidence="1" id="KW-0472">Membrane</keyword>
<evidence type="ECO:0000313" key="3">
    <source>
        <dbReference type="Proteomes" id="UP000006461"/>
    </source>
</evidence>
<keyword evidence="3" id="KW-1185">Reference proteome</keyword>
<reference evidence="2 3" key="1">
    <citation type="journal article" date="2012" name="J. Bacteriol.">
        <title>Genome Sequence of Radiation-Resistant Modestobacter marinus Strain BC501, a Representative Actinobacterium That Thrives on Calcareous Stone Surfaces.</title>
        <authorList>
            <person name="Normand P."/>
            <person name="Gury J."/>
            <person name="Pujic P."/>
            <person name="Chouaia B."/>
            <person name="Crotti E."/>
            <person name="Brusetti L."/>
            <person name="Daffonchio D."/>
            <person name="Vacherie B."/>
            <person name="Barbe V."/>
            <person name="Medigue C."/>
            <person name="Calteau A."/>
            <person name="Ghodhbane-Gtari F."/>
            <person name="Essoussi I."/>
            <person name="Nouioui I."/>
            <person name="Abbassi-Ghozzi I."/>
            <person name="Gtari M."/>
        </authorList>
    </citation>
    <scope>NUCLEOTIDE SEQUENCE [LARGE SCALE GENOMIC DNA]</scope>
    <source>
        <strain evidence="3">BC 501</strain>
    </source>
</reference>
<name>I4EV54_MODI5</name>
<dbReference type="EMBL" id="FO203431">
    <property type="protein sequence ID" value="CCH87267.1"/>
    <property type="molecule type" value="Genomic_DNA"/>
</dbReference>
<dbReference type="KEGG" id="mmar:MODMU_1830"/>
<evidence type="ECO:0000256" key="1">
    <source>
        <dbReference type="SAM" id="Phobius"/>
    </source>
</evidence>
<proteinExistence type="predicted"/>